<keyword evidence="4" id="KW-1185">Reference proteome</keyword>
<accession>F3GN10</accession>
<reference evidence="3 4" key="1">
    <citation type="journal article" date="2011" name="PLoS Pathog.">
        <title>Dynamic evolution of pathogenicity revealed by sequencing and comparative genomics of 19 Pseudomonas syringae isolates.</title>
        <authorList>
            <person name="Baltrus D.A."/>
            <person name="Nishimura M.T."/>
            <person name="Romanchuk A."/>
            <person name="Chang J.H."/>
            <person name="Mukhtar M.S."/>
            <person name="Cherkis K."/>
            <person name="Roach J."/>
            <person name="Grant S.R."/>
            <person name="Jones C.D."/>
            <person name="Dangl J.L."/>
        </authorList>
    </citation>
    <scope>NUCLEOTIDE SEQUENCE [LARGE SCALE GENOMIC DNA]</scope>
    <source>
        <strain evidence="3 4">1704B</strain>
    </source>
</reference>
<dbReference type="GO" id="GO:0042884">
    <property type="term" value="P:microcin transport"/>
    <property type="evidence" value="ECO:0007669"/>
    <property type="project" value="TreeGrafter"/>
</dbReference>
<sequence>KNSDNRTLPLDLASLPVFPEHWWKTRDFASGAGFEIPPGSGPYRISHVDPGRTVTFERDPDWWGKDLPVSRGLYNFDTLTVNYYGDTEIARQLLQAGTF</sequence>
<dbReference type="GO" id="GO:0030288">
    <property type="term" value="C:outer membrane-bounded periplasmic space"/>
    <property type="evidence" value="ECO:0007669"/>
    <property type="project" value="TreeGrafter"/>
</dbReference>
<dbReference type="GO" id="GO:1904680">
    <property type="term" value="F:peptide transmembrane transporter activity"/>
    <property type="evidence" value="ECO:0007669"/>
    <property type="project" value="TreeGrafter"/>
</dbReference>
<dbReference type="SUPFAM" id="SSF53850">
    <property type="entry name" value="Periplasmic binding protein-like II"/>
    <property type="match status" value="1"/>
</dbReference>
<comment type="caution">
    <text evidence="3">The sequence shown here is derived from an EMBL/GenBank/DDBJ whole genome shotgun (WGS) entry which is preliminary data.</text>
</comment>
<proteinExistence type="predicted"/>
<evidence type="ECO:0000256" key="1">
    <source>
        <dbReference type="ARBA" id="ARBA00022729"/>
    </source>
</evidence>
<dbReference type="InterPro" id="IPR000914">
    <property type="entry name" value="SBP_5_dom"/>
</dbReference>
<organism evidence="3 4">
    <name type="scientific">Pseudomonas syringae pv. pisi str. 1704B</name>
    <dbReference type="NCBI Taxonomy" id="629263"/>
    <lineage>
        <taxon>Bacteria</taxon>
        <taxon>Pseudomonadati</taxon>
        <taxon>Pseudomonadota</taxon>
        <taxon>Gammaproteobacteria</taxon>
        <taxon>Pseudomonadales</taxon>
        <taxon>Pseudomonadaceae</taxon>
        <taxon>Pseudomonas</taxon>
        <taxon>Pseudomonas syringae</taxon>
    </lineage>
</organism>
<feature type="non-terminal residue" evidence="3">
    <location>
        <position position="1"/>
    </location>
</feature>
<name>F3GN10_PSESJ</name>
<dbReference type="Pfam" id="PF00496">
    <property type="entry name" value="SBP_bac_5"/>
    <property type="match status" value="1"/>
</dbReference>
<dbReference type="InterPro" id="IPR039424">
    <property type="entry name" value="SBP_5"/>
</dbReference>
<protein>
    <submittedName>
        <fullName evidence="3">Extracellular solute-binding protein</fullName>
    </submittedName>
</protein>
<evidence type="ECO:0000313" key="3">
    <source>
        <dbReference type="EMBL" id="EGH48463.1"/>
    </source>
</evidence>
<evidence type="ECO:0000313" key="4">
    <source>
        <dbReference type="Proteomes" id="UP000004986"/>
    </source>
</evidence>
<dbReference type="Proteomes" id="UP000004986">
    <property type="component" value="Unassembled WGS sequence"/>
</dbReference>
<dbReference type="PANTHER" id="PTHR30290:SF64">
    <property type="entry name" value="ABC TRANSPORTER PERIPLASMIC BINDING PROTEIN"/>
    <property type="match status" value="1"/>
</dbReference>
<keyword evidence="1" id="KW-0732">Signal</keyword>
<dbReference type="PANTHER" id="PTHR30290">
    <property type="entry name" value="PERIPLASMIC BINDING COMPONENT OF ABC TRANSPORTER"/>
    <property type="match status" value="1"/>
</dbReference>
<dbReference type="EMBL" id="AEAI01003146">
    <property type="protein sequence ID" value="EGH48463.1"/>
    <property type="molecule type" value="Genomic_DNA"/>
</dbReference>
<feature type="domain" description="Solute-binding protein family 5" evidence="2">
    <location>
        <begin position="12"/>
        <end position="98"/>
    </location>
</feature>
<dbReference type="Gene3D" id="3.40.190.10">
    <property type="entry name" value="Periplasmic binding protein-like II"/>
    <property type="match status" value="1"/>
</dbReference>
<gene>
    <name evidence="3" type="ORF">PSYPI_41628</name>
</gene>
<dbReference type="GO" id="GO:0015833">
    <property type="term" value="P:peptide transport"/>
    <property type="evidence" value="ECO:0007669"/>
    <property type="project" value="TreeGrafter"/>
</dbReference>
<evidence type="ECO:0000259" key="2">
    <source>
        <dbReference type="Pfam" id="PF00496"/>
    </source>
</evidence>
<feature type="non-terminal residue" evidence="3">
    <location>
        <position position="99"/>
    </location>
</feature>
<dbReference type="HOGENOM" id="CLU_2325811_0_0_6"/>
<dbReference type="AlphaFoldDB" id="F3GN10"/>